<organism evidence="2">
    <name type="scientific">Siphoviridae sp. ctOVO10</name>
    <dbReference type="NCBI Taxonomy" id="2826311"/>
    <lineage>
        <taxon>Viruses</taxon>
        <taxon>Duplodnaviria</taxon>
        <taxon>Heunggongvirae</taxon>
        <taxon>Uroviricota</taxon>
        <taxon>Caudoviricetes</taxon>
    </lineage>
</organism>
<reference evidence="2" key="1">
    <citation type="journal article" date="2021" name="Proc. Natl. Acad. Sci. U.S.A.">
        <title>A Catalog of Tens of Thousands of Viruses from Human Metagenomes Reveals Hidden Associations with Chronic Diseases.</title>
        <authorList>
            <person name="Tisza M.J."/>
            <person name="Buck C.B."/>
        </authorList>
    </citation>
    <scope>NUCLEOTIDE SEQUENCE</scope>
    <source>
        <strain evidence="2">CtOVO10</strain>
    </source>
</reference>
<sequence>MDKRNNRNSYDWLAGAVVGLLTGFFIVVVVARCVL</sequence>
<protein>
    <submittedName>
        <fullName evidence="2">Syndecan-2 protein</fullName>
    </submittedName>
</protein>
<evidence type="ECO:0000313" key="2">
    <source>
        <dbReference type="EMBL" id="DAD76630.1"/>
    </source>
</evidence>
<keyword evidence="1" id="KW-0472">Membrane</keyword>
<name>A0A8S5M362_9CAUD</name>
<proteinExistence type="predicted"/>
<keyword evidence="1" id="KW-0812">Transmembrane</keyword>
<feature type="transmembrane region" description="Helical" evidence="1">
    <location>
        <begin position="12"/>
        <end position="34"/>
    </location>
</feature>
<keyword evidence="1" id="KW-1133">Transmembrane helix</keyword>
<evidence type="ECO:0000256" key="1">
    <source>
        <dbReference type="SAM" id="Phobius"/>
    </source>
</evidence>
<accession>A0A8S5M362</accession>
<dbReference type="EMBL" id="BK014806">
    <property type="protein sequence ID" value="DAD76630.1"/>
    <property type="molecule type" value="Genomic_DNA"/>
</dbReference>